<dbReference type="Gene3D" id="3.40.50.300">
    <property type="entry name" value="P-loop containing nucleotide triphosphate hydrolases"/>
    <property type="match status" value="1"/>
</dbReference>
<proteinExistence type="predicted"/>
<evidence type="ECO:0000256" key="1">
    <source>
        <dbReference type="SAM" id="MobiDB-lite"/>
    </source>
</evidence>
<dbReference type="EMBL" id="CALNXI010000139">
    <property type="protein sequence ID" value="CAH3020180.1"/>
    <property type="molecule type" value="Genomic_DNA"/>
</dbReference>
<comment type="caution">
    <text evidence="2">The sequence shown here is derived from an EMBL/GenBank/DDBJ whole genome shotgun (WGS) entry which is preliminary data.</text>
</comment>
<feature type="region of interest" description="Disordered" evidence="1">
    <location>
        <begin position="138"/>
        <end position="203"/>
    </location>
</feature>
<name>A0ABN8LWU4_9CNID</name>
<feature type="region of interest" description="Disordered" evidence="1">
    <location>
        <begin position="1"/>
        <end position="24"/>
    </location>
</feature>
<organism evidence="2 3">
    <name type="scientific">Porites evermanni</name>
    <dbReference type="NCBI Taxonomy" id="104178"/>
    <lineage>
        <taxon>Eukaryota</taxon>
        <taxon>Metazoa</taxon>
        <taxon>Cnidaria</taxon>
        <taxon>Anthozoa</taxon>
        <taxon>Hexacorallia</taxon>
        <taxon>Scleractinia</taxon>
        <taxon>Fungiina</taxon>
        <taxon>Poritidae</taxon>
        <taxon>Porites</taxon>
    </lineage>
</organism>
<gene>
    <name evidence="2" type="ORF">PEVE_00006038</name>
</gene>
<keyword evidence="3" id="KW-1185">Reference proteome</keyword>
<protein>
    <recommendedName>
        <fullName evidence="4">Replication-associated protein</fullName>
    </recommendedName>
</protein>
<feature type="compositionally biased region" description="Basic and acidic residues" evidence="1">
    <location>
        <begin position="185"/>
        <end position="197"/>
    </location>
</feature>
<feature type="compositionally biased region" description="Acidic residues" evidence="1">
    <location>
        <begin position="172"/>
        <end position="184"/>
    </location>
</feature>
<dbReference type="SUPFAM" id="SSF52540">
    <property type="entry name" value="P-loop containing nucleoside triphosphate hydrolases"/>
    <property type="match status" value="1"/>
</dbReference>
<evidence type="ECO:0000313" key="3">
    <source>
        <dbReference type="Proteomes" id="UP001159427"/>
    </source>
</evidence>
<dbReference type="Gene3D" id="3.40.1310.20">
    <property type="match status" value="1"/>
</dbReference>
<evidence type="ECO:0000313" key="2">
    <source>
        <dbReference type="EMBL" id="CAH3020180.1"/>
    </source>
</evidence>
<accession>A0ABN8LWU4</accession>
<dbReference type="Proteomes" id="UP001159427">
    <property type="component" value="Unassembled WGS sequence"/>
</dbReference>
<evidence type="ECO:0008006" key="4">
    <source>
        <dbReference type="Google" id="ProtNLM"/>
    </source>
</evidence>
<sequence>MELLSQYTSNSSSESPDSSDKDSETAKVRSVYLLTYSRADLRIFPERKSFQDAVCEAVLNCEGPKAKIVQWSCCQESHKKGGGKHFHMAIKLNRVKRWLPIRDYLKNKWSIYVHFSNRHVNYYTAWLYTTKEDRNYIQSPDHPDLANSGPPRTMSASQARKQRSVPAATSDHDDESSSAASEEERDGRENEIEEGRRASKAVKRKRSRRLSSFEVSKIIIDKGIRNRTELLALANVQKAEGKTDLGEFVFNRGNRVVEEVIATSWEMENASDVIERSKLTRLELLEKSLEDPCVDQCNGQWLQCANRILRWNDVSREAFSQAVKDLLEKGRGKFRNILIKGPANTGKTFLLNPLNVVYRSFSNPATSTFAWVGAEKAEVIFLNDFRWNPQIIQWHDLLLMLEGQPVHLPAPKSYFSKDLELNFRFTRDTPIFCTTKHDLVYVKGGAIDERETEMMAVRWHSFQFQRQIRGAEQLSIPSCARCFAEFILNF</sequence>
<dbReference type="InterPro" id="IPR027417">
    <property type="entry name" value="P-loop_NTPase"/>
</dbReference>
<reference evidence="2 3" key="1">
    <citation type="submission" date="2022-05" db="EMBL/GenBank/DDBJ databases">
        <authorList>
            <consortium name="Genoscope - CEA"/>
            <person name="William W."/>
        </authorList>
    </citation>
    <scope>NUCLEOTIDE SEQUENCE [LARGE SCALE GENOMIC DNA]</scope>
</reference>